<keyword evidence="14" id="KW-1185">Reference proteome</keyword>
<comment type="function">
    <text evidence="11">Participates in the formation of the lipid-linked precursor oligosaccharide for N-glycosylation. Involved in assembling the dolichol-pyrophosphate-GlcNAc(2)-Man(5) intermediate on the cytoplasmic surface of the ER.</text>
</comment>
<dbReference type="PANTHER" id="PTHR13036">
    <property type="entry name" value="BETA1,4 MANNOSYLTRANSFERASE"/>
    <property type="match status" value="1"/>
</dbReference>
<proteinExistence type="predicted"/>
<dbReference type="AlphaFoldDB" id="A0A6A6ZKL9"/>
<dbReference type="Gene3D" id="3.40.50.2000">
    <property type="entry name" value="Glycogen Phosphorylase B"/>
    <property type="match status" value="1"/>
</dbReference>
<evidence type="ECO:0000256" key="2">
    <source>
        <dbReference type="ARBA" id="ARBA00004922"/>
    </source>
</evidence>
<dbReference type="SUPFAM" id="SSF53756">
    <property type="entry name" value="UDP-Glycosyltransferase/glycogen phosphorylase"/>
    <property type="match status" value="1"/>
</dbReference>
<sequence>MGLEHVFTDKFNNVFSLVLTGFVIVSTLFSVLLVTLPKQYNPYDDKAVKFVDEQGNELEVKTKDGKTPLRWKQGRTVQIVVLGDIGRSPRMQYHALSIAKHDGRVFLIGYQESEIHPDIVSNPLIEIVPLGAAPEFLRSSSKLLFPILAPLKALWQALSLYRALGYGSAPARWMLVQNPPSIPTLAIAGLICFLRNTELVIDWHNFGYSILALKLGASHPLVKISALYEKVFARAATHHITVTDAMARVLKDDYGVTAQALHDRPASIFKPFNPKQRSKFLSQLPETAQYAPDLSPSSKIPWKLIVSSTSWTADEDFSLLLSALSTYSAAATSNPSLPKILAIITGKGPQKAHYLAQIRQLNQEKKLSNVVILTAWLTPESYAALLASADLGISLHTSSSGVDLPMKVVDMFGAGLPVVGWGAFEAWPELVKEDVNGKGFSSAGQLAEQLVSLFGADGDLLERLKDGALKESGNRWDDEWDGIGGELFKLL</sequence>
<evidence type="ECO:0000256" key="3">
    <source>
        <dbReference type="ARBA" id="ARBA00012611"/>
    </source>
</evidence>
<keyword evidence="6" id="KW-0808">Transferase</keyword>
<dbReference type="EMBL" id="MU006236">
    <property type="protein sequence ID" value="KAF2821641.1"/>
    <property type="molecule type" value="Genomic_DNA"/>
</dbReference>
<comment type="subcellular location">
    <subcellularLocation>
        <location evidence="1">Endoplasmic reticulum membrane</location>
        <topology evidence="1">Single-pass membrane protein</topology>
    </subcellularLocation>
</comment>
<evidence type="ECO:0000256" key="12">
    <source>
        <dbReference type="SAM" id="Phobius"/>
    </source>
</evidence>
<dbReference type="GO" id="GO:0004578">
    <property type="term" value="F:chitobiosyldiphosphodolichol beta-mannosyltransferase activity"/>
    <property type="evidence" value="ECO:0007669"/>
    <property type="project" value="UniProtKB-EC"/>
</dbReference>
<reference evidence="13" key="1">
    <citation type="journal article" date="2020" name="Stud. Mycol.">
        <title>101 Dothideomycetes genomes: a test case for predicting lifestyles and emergence of pathogens.</title>
        <authorList>
            <person name="Haridas S."/>
            <person name="Albert R."/>
            <person name="Binder M."/>
            <person name="Bloem J."/>
            <person name="Labutti K."/>
            <person name="Salamov A."/>
            <person name="Andreopoulos B."/>
            <person name="Baker S."/>
            <person name="Barry K."/>
            <person name="Bills G."/>
            <person name="Bluhm B."/>
            <person name="Cannon C."/>
            <person name="Castanera R."/>
            <person name="Culley D."/>
            <person name="Daum C."/>
            <person name="Ezra D."/>
            <person name="Gonzalez J."/>
            <person name="Henrissat B."/>
            <person name="Kuo A."/>
            <person name="Liang C."/>
            <person name="Lipzen A."/>
            <person name="Lutzoni F."/>
            <person name="Magnuson J."/>
            <person name="Mondo S."/>
            <person name="Nolan M."/>
            <person name="Ohm R."/>
            <person name="Pangilinan J."/>
            <person name="Park H.-J."/>
            <person name="Ramirez L."/>
            <person name="Alfaro M."/>
            <person name="Sun H."/>
            <person name="Tritt A."/>
            <person name="Yoshinaga Y."/>
            <person name="Zwiers L.-H."/>
            <person name="Turgeon B."/>
            <person name="Goodwin S."/>
            <person name="Spatafora J."/>
            <person name="Crous P."/>
            <person name="Grigoriev I."/>
        </authorList>
    </citation>
    <scope>NUCLEOTIDE SEQUENCE</scope>
    <source>
        <strain evidence="13">CBS 113818</strain>
    </source>
</reference>
<accession>A0A6A6ZKL9</accession>
<evidence type="ECO:0000313" key="14">
    <source>
        <dbReference type="Proteomes" id="UP000799424"/>
    </source>
</evidence>
<dbReference type="OrthoDB" id="614844at2759"/>
<dbReference type="InterPro" id="IPR026051">
    <property type="entry name" value="ALG1-like"/>
</dbReference>
<name>A0A6A6ZKL9_9PLEO</name>
<keyword evidence="5" id="KW-0328">Glycosyltransferase</keyword>
<evidence type="ECO:0000256" key="4">
    <source>
        <dbReference type="ARBA" id="ARBA00015841"/>
    </source>
</evidence>
<evidence type="ECO:0000256" key="10">
    <source>
        <dbReference type="ARBA" id="ARBA00023136"/>
    </source>
</evidence>
<keyword evidence="10 12" id="KW-0472">Membrane</keyword>
<evidence type="ECO:0000256" key="7">
    <source>
        <dbReference type="ARBA" id="ARBA00022692"/>
    </source>
</evidence>
<dbReference type="Pfam" id="PF13692">
    <property type="entry name" value="Glyco_trans_1_4"/>
    <property type="match status" value="1"/>
</dbReference>
<evidence type="ECO:0000256" key="8">
    <source>
        <dbReference type="ARBA" id="ARBA00022824"/>
    </source>
</evidence>
<dbReference type="EC" id="2.4.1.142" evidence="3"/>
<evidence type="ECO:0000256" key="5">
    <source>
        <dbReference type="ARBA" id="ARBA00022676"/>
    </source>
</evidence>
<evidence type="ECO:0000313" key="13">
    <source>
        <dbReference type="EMBL" id="KAF2821641.1"/>
    </source>
</evidence>
<keyword evidence="8" id="KW-0256">Endoplasmic reticulum</keyword>
<evidence type="ECO:0000256" key="1">
    <source>
        <dbReference type="ARBA" id="ARBA00004389"/>
    </source>
</evidence>
<gene>
    <name evidence="13" type="ORF">CC86DRAFT_373478</name>
</gene>
<feature type="transmembrane region" description="Helical" evidence="12">
    <location>
        <begin position="14"/>
        <end position="36"/>
    </location>
</feature>
<keyword evidence="9 12" id="KW-1133">Transmembrane helix</keyword>
<keyword evidence="7 12" id="KW-0812">Transmembrane</keyword>
<protein>
    <recommendedName>
        <fullName evidence="4">Chitobiosyldiphosphodolichol beta-mannosyltransferase</fullName>
        <ecNumber evidence="3">2.4.1.142</ecNumber>
    </recommendedName>
</protein>
<evidence type="ECO:0000256" key="11">
    <source>
        <dbReference type="ARBA" id="ARBA00024899"/>
    </source>
</evidence>
<organism evidence="13 14">
    <name type="scientific">Ophiobolus disseminans</name>
    <dbReference type="NCBI Taxonomy" id="1469910"/>
    <lineage>
        <taxon>Eukaryota</taxon>
        <taxon>Fungi</taxon>
        <taxon>Dikarya</taxon>
        <taxon>Ascomycota</taxon>
        <taxon>Pezizomycotina</taxon>
        <taxon>Dothideomycetes</taxon>
        <taxon>Pleosporomycetidae</taxon>
        <taxon>Pleosporales</taxon>
        <taxon>Pleosporineae</taxon>
        <taxon>Phaeosphaeriaceae</taxon>
        <taxon>Ophiobolus</taxon>
    </lineage>
</organism>
<dbReference type="GO" id="GO:0005789">
    <property type="term" value="C:endoplasmic reticulum membrane"/>
    <property type="evidence" value="ECO:0007669"/>
    <property type="project" value="UniProtKB-SubCell"/>
</dbReference>
<dbReference type="PANTHER" id="PTHR13036:SF0">
    <property type="entry name" value="CHITOBIOSYLDIPHOSPHODOLICHOL BETA-MANNOSYLTRANSFERASE"/>
    <property type="match status" value="1"/>
</dbReference>
<evidence type="ECO:0000256" key="9">
    <source>
        <dbReference type="ARBA" id="ARBA00022989"/>
    </source>
</evidence>
<comment type="pathway">
    <text evidence="2">Protein modification; protein glycosylation.</text>
</comment>
<evidence type="ECO:0000256" key="6">
    <source>
        <dbReference type="ARBA" id="ARBA00022679"/>
    </source>
</evidence>
<dbReference type="Proteomes" id="UP000799424">
    <property type="component" value="Unassembled WGS sequence"/>
</dbReference>
<dbReference type="FunFam" id="3.40.50.2000:FF:000162">
    <property type="entry name" value="Beta-1,4-mannosyltransferase (Alg1), putative"/>
    <property type="match status" value="1"/>
</dbReference>